<dbReference type="InterPro" id="IPR027007">
    <property type="entry name" value="C2_DOCK-type_domain"/>
</dbReference>
<dbReference type="GO" id="GO:0005085">
    <property type="term" value="F:guanyl-nucleotide exchange factor activity"/>
    <property type="evidence" value="ECO:0007669"/>
    <property type="project" value="UniProtKB-KW"/>
</dbReference>
<name>A0A0V1MPP9_9BILA</name>
<dbReference type="InterPro" id="IPR021816">
    <property type="entry name" value="DOCK_C/D_N"/>
</dbReference>
<evidence type="ECO:0000313" key="7">
    <source>
        <dbReference type="EMBL" id="KRZ73666.1"/>
    </source>
</evidence>
<evidence type="ECO:0000256" key="3">
    <source>
        <dbReference type="PROSITE-ProRule" id="PRU00983"/>
    </source>
</evidence>
<dbReference type="Gene3D" id="1.20.58.740">
    <property type="match status" value="1"/>
</dbReference>
<dbReference type="STRING" id="268474.A0A0V1MPP9"/>
<feature type="domain" description="DOCKER" evidence="6">
    <location>
        <begin position="1416"/>
        <end position="1794"/>
    </location>
</feature>
<dbReference type="InterPro" id="IPR043162">
    <property type="entry name" value="DOCK_C_lobe_C"/>
</dbReference>
<evidence type="ECO:0000259" key="6">
    <source>
        <dbReference type="PROSITE" id="PS51651"/>
    </source>
</evidence>
<evidence type="ECO:0000259" key="5">
    <source>
        <dbReference type="PROSITE" id="PS51650"/>
    </source>
</evidence>
<proteinExistence type="inferred from homology"/>
<dbReference type="Pfam" id="PF11878">
    <property type="entry name" value="DOCK_C-D_N"/>
    <property type="match status" value="1"/>
</dbReference>
<keyword evidence="8" id="KW-1185">Reference proteome</keyword>
<dbReference type="InterPro" id="IPR046770">
    <property type="entry name" value="DOCKER_Lobe_B"/>
</dbReference>
<organism evidence="7 8">
    <name type="scientific">Trichinella papuae</name>
    <dbReference type="NCBI Taxonomy" id="268474"/>
    <lineage>
        <taxon>Eukaryota</taxon>
        <taxon>Metazoa</taxon>
        <taxon>Ecdysozoa</taxon>
        <taxon>Nematoda</taxon>
        <taxon>Enoplea</taxon>
        <taxon>Dorylaimia</taxon>
        <taxon>Trichinellida</taxon>
        <taxon>Trichinellidae</taxon>
        <taxon>Trichinella</taxon>
    </lineage>
</organism>
<feature type="domain" description="C2 DOCK-type" evidence="5">
    <location>
        <begin position="580"/>
        <end position="747"/>
    </location>
</feature>
<dbReference type="PANTHER" id="PTHR23317">
    <property type="entry name" value="DEDICATOR OF CYTOKINESIS DOCK"/>
    <property type="match status" value="1"/>
</dbReference>
<sequence length="1794" mass="200051">MQQRAFARRLTKLHASDVRRQVASSYPQKAESSSSSNRASLANFPNVYDVVDPVDFEEYVSQLKASVYEHGWNVRVSFADFPPNDIELKTIPKNEAFTQRALLHANLEKLENPVKDLLAAYSADYVVVLRRYENFSTGELYKKNQSERLASVKFGPTQIYEVDLDSIAPDDSVRTSCVSFVSGSEVCSAGTRRSWSSNASDLQVDCDLFIPGIIQRRPLSELDALNDTLRQKQRQSVVFSPSMLPPEEEMIELRYIPPIPAEPQAHKLIVSVLSLKLEPEFEPIFGSMWLFDADKKRRVSENFYFDNNSEEMRALLRRSTPYQDVSTCCMSALFKITCPSPDLFLVIRLEKVLQPGDINDAVDPYLKEDKNKEKLTANAVEYCDRLGQYRMAFAWSAVDLSKIIGSASTLERGFTSAAGQNYECHVSDSDSTLSSGTLGECVSQKTMRKSASGSVSRSTPVRTSWRRSVKNNDDPLEMDSFKPLIVTVNNFFKQEEDRLTDEDLAKYLCEIRKPSSAIKRLKCIGGVMKIDVSPCLEDLENTLSPELNPLEPYNVTKPPAYKEILEFPLKQIFAPNLFYRNMLFIYPKSVNFSSRSGVARNIAIKVQLIRAADPPLMAFFGKSSCPEMQNHAFTIVNYHNKSPQFYDEIKVKLPVDLNDSHHLLFTFYHVSCRQKSTSDNSESAVPVGYSWLPLLVNGQLPSGDISLPVSLDALPTSYYYLSPEVNLPNIKWLDNHRHSFFIRLRPVTTVFTEDSHIDNFFTLYRQLKSNSATMSEADVHNIIRSMTKARPESLVKFLYIILNKLFNLMLFTSSGYSPFVSNVCFEMIGQLVKIISKLVDVSCDQHDRSSLLAAYIKYGRLCTGGKGVDAEEEASAKSTPGPGRGNYYADQQEDNSLAQRSPSHNDLVDVIRGFEKSSSCRSTFDSAGVVYRQSSSLAGVGQVGKQLHEEITMQWLASMGPSREMACANSWFFLEILSKSIAEYLAVNKRLYLPRKMRLPEHYLDELSALVSLLIGEILARVCKDFHQARRINCSLGFFFVDLLSLIDRTFVFGLLRLYWKSTATAVINASQAADVVSLRLDLLRIVCSHEHYITLNLPQLETPGAVPVAIFRQAALRSCSQRAPSPSPSVSSRSSAGSTAAAGTATGGCWSSSSAGSSSAAAASSSRHFLWNVDTLDDRSTKSRAATLYFPLLGVVMDARARLHDPARANDPDPDFAGGAAGAATAGCDDASSADVTTRNLLLCFCWWLNELPATRVGHFIDALHVCVSCFEYKATLERSIDDGQLSAEVNLIVLDAFEWICKTAVSSECLASAGSGPGSVLYPEIVFDDQVDQCSQLCLQLLRHCASAVAEVRAQAAASLYLLLRRAFDSLVGGAWFSVDRLRGSLGTWSAFVDQAKELQDFEMLTDLIYRIAKGYRRSPDLRLAWLQNLTQKQLERGHHAEAAMCYVHAAALVSEWGRASGDAPHYWPKGAEDAFAGSDRDWEPRLPGRHMYELMHGAFKLVLPVLERRRDYRRIGLVIDDRGPNSDKRLFGTYFRVGFYGAKFADLDGLDRLESFYAERFGAGSVEVIKDSNNVDPARLEPHKAYLQITYVEPYFDRRFVYATPFTLDGRAHGDLGEQYKRKTVLTTSHSLPYMKSRKTLELELATGQQPPDGCIGTTVNRGPLEIANVFLGEQQVNGAGAGAGAGSTTTTTTTTTADFSKKCADALRENKRLIGPNQREYQKELERNYLHFTEQLTPILSSVLNDRLAELAYIELPALKFAILKYSPRIHCTVGTCLSPAVTATSKWTD</sequence>
<dbReference type="InterPro" id="IPR035892">
    <property type="entry name" value="C2_domain_sf"/>
</dbReference>
<dbReference type="InterPro" id="IPR037808">
    <property type="entry name" value="C2_Dock-C"/>
</dbReference>
<evidence type="ECO:0000256" key="2">
    <source>
        <dbReference type="ARBA" id="ARBA00022658"/>
    </source>
</evidence>
<evidence type="ECO:0000256" key="4">
    <source>
        <dbReference type="SAM" id="MobiDB-lite"/>
    </source>
</evidence>
<dbReference type="PANTHER" id="PTHR23317:SF76">
    <property type="entry name" value="LD20667P"/>
    <property type="match status" value="1"/>
</dbReference>
<dbReference type="InterPro" id="IPR026791">
    <property type="entry name" value="DOCK"/>
</dbReference>
<keyword evidence="1" id="KW-0597">Phosphoprotein</keyword>
<keyword evidence="2" id="KW-0344">Guanine-nucleotide releasing factor</keyword>
<reference evidence="7 8" key="1">
    <citation type="submission" date="2015-01" db="EMBL/GenBank/DDBJ databases">
        <title>Evolution of Trichinella species and genotypes.</title>
        <authorList>
            <person name="Korhonen P.K."/>
            <person name="Edoardo P."/>
            <person name="Giuseppe L.R."/>
            <person name="Gasser R.B."/>
        </authorList>
    </citation>
    <scope>NUCLEOTIDE SEQUENCE [LARGE SCALE GENOMIC DNA]</scope>
    <source>
        <strain evidence="7">ISS1980</strain>
    </source>
</reference>
<feature type="region of interest" description="Disordered" evidence="4">
    <location>
        <begin position="869"/>
        <end position="889"/>
    </location>
</feature>
<dbReference type="InterPro" id="IPR046773">
    <property type="entry name" value="DOCKER_Lobe_C"/>
</dbReference>
<dbReference type="Pfam" id="PF20422">
    <property type="entry name" value="DHR-2_Lobe_B"/>
    <property type="match status" value="1"/>
</dbReference>
<evidence type="ECO:0000313" key="8">
    <source>
        <dbReference type="Proteomes" id="UP000054843"/>
    </source>
</evidence>
<dbReference type="PROSITE" id="PS51650">
    <property type="entry name" value="C2_DOCK"/>
    <property type="match status" value="1"/>
</dbReference>
<dbReference type="Pfam" id="PF14429">
    <property type="entry name" value="DOCK-C2"/>
    <property type="match status" value="1"/>
</dbReference>
<dbReference type="Pfam" id="PF20421">
    <property type="entry name" value="DHR-2_Lobe_C"/>
    <property type="match status" value="1"/>
</dbReference>
<dbReference type="EMBL" id="JYDO01000060">
    <property type="protein sequence ID" value="KRZ73666.1"/>
    <property type="molecule type" value="Genomic_DNA"/>
</dbReference>
<dbReference type="GO" id="GO:0007264">
    <property type="term" value="P:small GTPase-mediated signal transduction"/>
    <property type="evidence" value="ECO:0007669"/>
    <property type="project" value="InterPro"/>
</dbReference>
<protein>
    <submittedName>
        <fullName evidence="7">Dedicator of cytokinesis protein 7</fullName>
    </submittedName>
</protein>
<dbReference type="PROSITE" id="PS51651">
    <property type="entry name" value="DOCKER"/>
    <property type="match status" value="1"/>
</dbReference>
<dbReference type="Gene3D" id="1.25.40.410">
    <property type="match status" value="1"/>
</dbReference>
<accession>A0A0V1MPP9</accession>
<dbReference type="InterPro" id="IPR027357">
    <property type="entry name" value="DOCKER_dom"/>
</dbReference>
<dbReference type="CDD" id="cd08696">
    <property type="entry name" value="C2_Dock-C"/>
    <property type="match status" value="1"/>
</dbReference>
<dbReference type="Pfam" id="PF06920">
    <property type="entry name" value="DHR-2_Lobe_A"/>
    <property type="match status" value="1"/>
</dbReference>
<dbReference type="InterPro" id="IPR043161">
    <property type="entry name" value="DOCK_C_lobe_A"/>
</dbReference>
<dbReference type="InterPro" id="IPR046769">
    <property type="entry name" value="DOCKER_Lobe_A"/>
</dbReference>
<dbReference type="Proteomes" id="UP000054843">
    <property type="component" value="Unassembled WGS sequence"/>
</dbReference>
<gene>
    <name evidence="7" type="primary">Dock7</name>
    <name evidence="7" type="ORF">T10_3964</name>
</gene>
<comment type="caution">
    <text evidence="7">The sequence shown here is derived from an EMBL/GenBank/DDBJ whole genome shotgun (WGS) entry which is preliminary data.</text>
</comment>
<evidence type="ECO:0000256" key="1">
    <source>
        <dbReference type="ARBA" id="ARBA00022553"/>
    </source>
</evidence>
<comment type="similarity">
    <text evidence="3">Belongs to the DOCK family.</text>
</comment>
<dbReference type="Gene3D" id="2.60.40.150">
    <property type="entry name" value="C2 domain"/>
    <property type="match status" value="1"/>
</dbReference>
<dbReference type="OrthoDB" id="5916177at2759"/>